<reference evidence="2" key="1">
    <citation type="submission" date="2025-08" db="UniProtKB">
        <authorList>
            <consortium name="RefSeq"/>
        </authorList>
    </citation>
    <scope>IDENTIFICATION</scope>
</reference>
<organism evidence="1 2">
    <name type="scientific">Dioscorea cayennensis subsp. rotundata</name>
    <name type="common">White Guinea yam</name>
    <name type="synonym">Dioscorea rotundata</name>
    <dbReference type="NCBI Taxonomy" id="55577"/>
    <lineage>
        <taxon>Eukaryota</taxon>
        <taxon>Viridiplantae</taxon>
        <taxon>Streptophyta</taxon>
        <taxon>Embryophyta</taxon>
        <taxon>Tracheophyta</taxon>
        <taxon>Spermatophyta</taxon>
        <taxon>Magnoliopsida</taxon>
        <taxon>Liliopsida</taxon>
        <taxon>Dioscoreales</taxon>
        <taxon>Dioscoreaceae</taxon>
        <taxon>Dioscorea</taxon>
    </lineage>
</organism>
<dbReference type="GeneID" id="120267262"/>
<sequence length="234" mass="26840">MEKKKEQEIKVVENPARESEPTPIVEKRILPPLKEYVPNLPYPSRFKNDHMNEHFKKFLDLLEPLHINVPFAEALSQIPKRLGLFDLQPTRMTLQLANDSIRHPRGIIEDVMVKVDKFIFLVDFVILDVDEDVKVSLILGRPFLATSQALIDVSNGKMMLRAGDEEVMFALSDAMKHPSSFGDTCYLLNITYPLLDECLQETLHKVPFEESLDDPQIEETTSVLTPTIIEEITR</sequence>
<accession>A0AB40BWC5</accession>
<protein>
    <submittedName>
        <fullName evidence="2">Uncharacterized protein LOC120267262</fullName>
    </submittedName>
</protein>
<dbReference type="AlphaFoldDB" id="A0AB40BWC5"/>
<name>A0AB40BWC5_DIOCR</name>
<gene>
    <name evidence="2" type="primary">LOC120267262</name>
</gene>
<dbReference type="CDD" id="cd00303">
    <property type="entry name" value="retropepsin_like"/>
    <property type="match status" value="1"/>
</dbReference>
<dbReference type="PANTHER" id="PTHR33067:SF35">
    <property type="entry name" value="ASPARTIC PEPTIDASE DDI1-TYPE DOMAIN-CONTAINING PROTEIN"/>
    <property type="match status" value="1"/>
</dbReference>
<dbReference type="Gene3D" id="2.40.70.10">
    <property type="entry name" value="Acid Proteases"/>
    <property type="match status" value="1"/>
</dbReference>
<dbReference type="RefSeq" id="XP_039130876.1">
    <property type="nucleotide sequence ID" value="XM_039274942.1"/>
</dbReference>
<dbReference type="PANTHER" id="PTHR33067">
    <property type="entry name" value="RNA-DIRECTED DNA POLYMERASE-RELATED"/>
    <property type="match status" value="1"/>
</dbReference>
<dbReference type="InterPro" id="IPR021109">
    <property type="entry name" value="Peptidase_aspartic_dom_sf"/>
</dbReference>
<evidence type="ECO:0000313" key="1">
    <source>
        <dbReference type="Proteomes" id="UP001515500"/>
    </source>
</evidence>
<evidence type="ECO:0000313" key="2">
    <source>
        <dbReference type="RefSeq" id="XP_039130876.1"/>
    </source>
</evidence>
<dbReference type="Proteomes" id="UP001515500">
    <property type="component" value="Chromosome 8"/>
</dbReference>
<keyword evidence="1" id="KW-1185">Reference proteome</keyword>
<proteinExistence type="predicted"/>